<accession>A0A1W1B8L4</accession>
<gene>
    <name evidence="1" type="ORF">MNB_SM-7-1472</name>
</gene>
<dbReference type="AlphaFoldDB" id="A0A1W1B8L4"/>
<evidence type="ECO:0008006" key="2">
    <source>
        <dbReference type="Google" id="ProtNLM"/>
    </source>
</evidence>
<sequence length="211" mass="22649">MKNIASLIATSVLCFAFIGCGTTNEEPIVKEINDIKISPLSATIYSTTNELNLTASANYNDSSNADITQAARWETDFNIATLSYGKLTPKANGEDNSSTTIDVTLSYKDLQDTASVTIIALTALHIDDSNLSDPIVADVNYTLKAYADYDNNQSNISIDANNSNEIHWSIQGSATLVDESNGSAIIRFSSGDANVTVSAFGINDTKSYHIK</sequence>
<dbReference type="EMBL" id="FPHB01000006">
    <property type="protein sequence ID" value="SFV49882.1"/>
    <property type="molecule type" value="Genomic_DNA"/>
</dbReference>
<proteinExistence type="predicted"/>
<evidence type="ECO:0000313" key="1">
    <source>
        <dbReference type="EMBL" id="SFV49882.1"/>
    </source>
</evidence>
<protein>
    <recommendedName>
        <fullName evidence="2">BIG2 domain-containing protein</fullName>
    </recommendedName>
</protein>
<name>A0A1W1B8L4_9ZZZZ</name>
<dbReference type="Gene3D" id="2.60.40.1080">
    <property type="match status" value="1"/>
</dbReference>
<reference evidence="1" key="1">
    <citation type="submission" date="2016-10" db="EMBL/GenBank/DDBJ databases">
        <authorList>
            <person name="de Groot N.N."/>
        </authorList>
    </citation>
    <scope>NUCLEOTIDE SEQUENCE</scope>
</reference>
<organism evidence="1">
    <name type="scientific">hydrothermal vent metagenome</name>
    <dbReference type="NCBI Taxonomy" id="652676"/>
    <lineage>
        <taxon>unclassified sequences</taxon>
        <taxon>metagenomes</taxon>
        <taxon>ecological metagenomes</taxon>
    </lineage>
</organism>
<dbReference type="PROSITE" id="PS51257">
    <property type="entry name" value="PROKAR_LIPOPROTEIN"/>
    <property type="match status" value="1"/>
</dbReference>